<comment type="caution">
    <text evidence="1">The sequence shown here is derived from an EMBL/GenBank/DDBJ whole genome shotgun (WGS) entry which is preliminary data.</text>
</comment>
<dbReference type="EMBL" id="BMKK01000001">
    <property type="protein sequence ID" value="GGD45244.1"/>
    <property type="molecule type" value="Genomic_DNA"/>
</dbReference>
<proteinExistence type="predicted"/>
<gene>
    <name evidence="1" type="ORF">GCM10011514_06600</name>
</gene>
<dbReference type="AlphaFoldDB" id="A0A916YHS3"/>
<protein>
    <submittedName>
        <fullName evidence="1">Uncharacterized protein</fullName>
    </submittedName>
</protein>
<sequence>MLLSADFESFIDYFKEWAENDPDIKFFLYGGVELGIDYATGNSNFEYPFAWLEQPEIETEDNGAGQLMEKYVFGVSVITKADMSDLEAQNQGSIETIRILYRLQRKLLADNKKKNRRPTDIGFVELDTNMRKTEVDRGWAGNHRGWRLEIILKLNANTILL</sequence>
<name>A0A916YHS3_9BACT</name>
<accession>A0A916YHS3</accession>
<organism evidence="1 2">
    <name type="scientific">Emticicia aquatilis</name>
    <dbReference type="NCBI Taxonomy" id="1537369"/>
    <lineage>
        <taxon>Bacteria</taxon>
        <taxon>Pseudomonadati</taxon>
        <taxon>Bacteroidota</taxon>
        <taxon>Cytophagia</taxon>
        <taxon>Cytophagales</taxon>
        <taxon>Leadbetterellaceae</taxon>
        <taxon>Emticicia</taxon>
    </lineage>
</organism>
<evidence type="ECO:0000313" key="1">
    <source>
        <dbReference type="EMBL" id="GGD45244.1"/>
    </source>
</evidence>
<reference evidence="1" key="2">
    <citation type="submission" date="2020-09" db="EMBL/GenBank/DDBJ databases">
        <authorList>
            <person name="Sun Q."/>
            <person name="Zhou Y."/>
        </authorList>
    </citation>
    <scope>NUCLEOTIDE SEQUENCE</scope>
    <source>
        <strain evidence="1">CGMCC 1.15958</strain>
    </source>
</reference>
<dbReference type="Proteomes" id="UP000609064">
    <property type="component" value="Unassembled WGS sequence"/>
</dbReference>
<evidence type="ECO:0000313" key="2">
    <source>
        <dbReference type="Proteomes" id="UP000609064"/>
    </source>
</evidence>
<keyword evidence="2" id="KW-1185">Reference proteome</keyword>
<dbReference type="RefSeq" id="WP_188764588.1">
    <property type="nucleotide sequence ID" value="NZ_BMKK01000001.1"/>
</dbReference>
<reference evidence="1" key="1">
    <citation type="journal article" date="2014" name="Int. J. Syst. Evol. Microbiol.">
        <title>Complete genome sequence of Corynebacterium casei LMG S-19264T (=DSM 44701T), isolated from a smear-ripened cheese.</title>
        <authorList>
            <consortium name="US DOE Joint Genome Institute (JGI-PGF)"/>
            <person name="Walter F."/>
            <person name="Albersmeier A."/>
            <person name="Kalinowski J."/>
            <person name="Ruckert C."/>
        </authorList>
    </citation>
    <scope>NUCLEOTIDE SEQUENCE</scope>
    <source>
        <strain evidence="1">CGMCC 1.15958</strain>
    </source>
</reference>